<accession>A0AAU8KTM9</accession>
<reference evidence="1" key="1">
    <citation type="submission" date="2024-05" db="EMBL/GenBank/DDBJ databases">
        <title>Defense systems in Pseudomonas aeruginosa.</title>
        <authorList>
            <person name="van den Berg D.F."/>
            <person name="Costa R.A."/>
        </authorList>
    </citation>
    <scope>NUCLEOTIDE SEQUENCE</scope>
</reference>
<name>A0AAU8KTM9_9VIRU</name>
<protein>
    <submittedName>
        <fullName evidence="1">Uncharacterized protein</fullName>
    </submittedName>
</protein>
<sequence>MKLVIPDIEVSQKVIAKNSANKKYSSTASCLINGDKQNG</sequence>
<organism evidence="1">
    <name type="scientific">Pseudomonas phage vB_PaeM_FBPa36</name>
    <dbReference type="NCBI Taxonomy" id="3231237"/>
    <lineage>
        <taxon>Viruses</taxon>
    </lineage>
</organism>
<proteinExistence type="predicted"/>
<dbReference type="EMBL" id="PP813861">
    <property type="protein sequence ID" value="XCN26570.1"/>
    <property type="molecule type" value="Genomic_DNA"/>
</dbReference>
<evidence type="ECO:0000313" key="1">
    <source>
        <dbReference type="EMBL" id="XCN26570.1"/>
    </source>
</evidence>